<name>A0A4R6UQ97_9GAMM</name>
<organism evidence="4 5">
    <name type="scientific">Permianibacter aggregans</name>
    <dbReference type="NCBI Taxonomy" id="1510150"/>
    <lineage>
        <taxon>Bacteria</taxon>
        <taxon>Pseudomonadati</taxon>
        <taxon>Pseudomonadota</taxon>
        <taxon>Gammaproteobacteria</taxon>
        <taxon>Pseudomonadales</taxon>
        <taxon>Pseudomonadaceae</taxon>
        <taxon>Permianibacter</taxon>
    </lineage>
</organism>
<dbReference type="EMBL" id="SNYM01000004">
    <property type="protein sequence ID" value="TDQ49418.1"/>
    <property type="molecule type" value="Genomic_DNA"/>
</dbReference>
<reference evidence="4 5" key="1">
    <citation type="submission" date="2019-03" db="EMBL/GenBank/DDBJ databases">
        <title>Genomic Encyclopedia of Type Strains, Phase IV (KMG-IV): sequencing the most valuable type-strain genomes for metagenomic binning, comparative biology and taxonomic classification.</title>
        <authorList>
            <person name="Goeker M."/>
        </authorList>
    </citation>
    <scope>NUCLEOTIDE SEQUENCE [LARGE SCALE GENOMIC DNA]</scope>
    <source>
        <strain evidence="4 5">DSM 103792</strain>
    </source>
</reference>
<feature type="region of interest" description="Disordered" evidence="1">
    <location>
        <begin position="326"/>
        <end position="410"/>
    </location>
</feature>
<dbReference type="InterPro" id="IPR036680">
    <property type="entry name" value="SPOR-like_sf"/>
</dbReference>
<dbReference type="PROSITE" id="PS51724">
    <property type="entry name" value="SPOR"/>
    <property type="match status" value="1"/>
</dbReference>
<feature type="compositionally biased region" description="Basic and acidic residues" evidence="1">
    <location>
        <begin position="363"/>
        <end position="387"/>
    </location>
</feature>
<keyword evidence="2" id="KW-0472">Membrane</keyword>
<sequence length="509" mass="55799">MVTHTAVTAFHCATPALSQLDDQLQHFCHYGRALTLVIGPPGSGRSHLARRLKQMLSTHLPVALIEAHPLLSADQLNQSTLQQFGLTQYALQNTELSLAISQAAPGRRVLIVDDAQDLGLHLLRALMEAVAAEWEREDPRLCLVLVGDEMLETALAELSFSAIPAEEIQRLHMPAFSLDDATRLATVWAASMAEPEPGRETVRAAWQKSIGRPGTLLSWLSSSGAHMAESHEQDESELDAVEHVSNGQYSLMEKYGWLKLPLIFLGVFTLALILLYQREFNEWISGEEKPAQSTVSGNRESLAIDAQSLSTPDTEPAPLTIVDEGEATTGAESQTEAEQTGGIAVIEPSPVTMLPSETVTRQPEAKPEPKPELKPEQKPEPNSERQPDPVIAKAPATKPEHTAVTSGLSRDEQRLLDASNKYFAVQIIALSDPDGLQSFQRKHDLQEALHYRSQRNGKPWHVLVLAPFADRAAAEKARDSLPAEVRKQGPWIKSLAAIQQEINAAGHQR</sequence>
<comment type="caution">
    <text evidence="4">The sequence shown here is derived from an EMBL/GenBank/DDBJ whole genome shotgun (WGS) entry which is preliminary data.</text>
</comment>
<proteinExistence type="predicted"/>
<dbReference type="Gene3D" id="3.30.70.1070">
    <property type="entry name" value="Sporulation related repeat"/>
    <property type="match status" value="1"/>
</dbReference>
<feature type="transmembrane region" description="Helical" evidence="2">
    <location>
        <begin position="255"/>
        <end position="276"/>
    </location>
</feature>
<evidence type="ECO:0000313" key="5">
    <source>
        <dbReference type="Proteomes" id="UP000295375"/>
    </source>
</evidence>
<dbReference type="OrthoDB" id="6189127at2"/>
<dbReference type="PANTHER" id="PTHR35894:SF1">
    <property type="entry name" value="PHOSPHORIBULOKINASE _ URIDINE KINASE FAMILY"/>
    <property type="match status" value="1"/>
</dbReference>
<accession>A0A4R6UQ97</accession>
<dbReference type="AlphaFoldDB" id="A0A4R6UQ97"/>
<evidence type="ECO:0000256" key="1">
    <source>
        <dbReference type="SAM" id="MobiDB-lite"/>
    </source>
</evidence>
<dbReference type="Pfam" id="PF05036">
    <property type="entry name" value="SPOR"/>
    <property type="match status" value="1"/>
</dbReference>
<keyword evidence="2" id="KW-0812">Transmembrane</keyword>
<dbReference type="SUPFAM" id="SSF52540">
    <property type="entry name" value="P-loop containing nucleoside triphosphate hydrolases"/>
    <property type="match status" value="1"/>
</dbReference>
<keyword evidence="5" id="KW-1185">Reference proteome</keyword>
<dbReference type="PANTHER" id="PTHR35894">
    <property type="entry name" value="GENERAL SECRETION PATHWAY PROTEIN A-RELATED"/>
    <property type="match status" value="1"/>
</dbReference>
<dbReference type="InterPro" id="IPR052026">
    <property type="entry name" value="ExeA_AAA_ATPase_DNA-bind"/>
</dbReference>
<evidence type="ECO:0000256" key="2">
    <source>
        <dbReference type="SAM" id="Phobius"/>
    </source>
</evidence>
<dbReference type="InterPro" id="IPR007730">
    <property type="entry name" value="SPOR-like_dom"/>
</dbReference>
<gene>
    <name evidence="4" type="ORF">EV696_104123</name>
</gene>
<evidence type="ECO:0000313" key="4">
    <source>
        <dbReference type="EMBL" id="TDQ49418.1"/>
    </source>
</evidence>
<feature type="domain" description="SPOR" evidence="3">
    <location>
        <begin position="417"/>
        <end position="494"/>
    </location>
</feature>
<dbReference type="Pfam" id="PF13401">
    <property type="entry name" value="AAA_22"/>
    <property type="match status" value="1"/>
</dbReference>
<dbReference type="InterPro" id="IPR049945">
    <property type="entry name" value="AAA_22"/>
</dbReference>
<dbReference type="Proteomes" id="UP000295375">
    <property type="component" value="Unassembled WGS sequence"/>
</dbReference>
<dbReference type="InterPro" id="IPR027417">
    <property type="entry name" value="P-loop_NTPase"/>
</dbReference>
<dbReference type="Gene3D" id="3.40.50.300">
    <property type="entry name" value="P-loop containing nucleotide triphosphate hydrolases"/>
    <property type="match status" value="1"/>
</dbReference>
<dbReference type="GO" id="GO:0016887">
    <property type="term" value="F:ATP hydrolysis activity"/>
    <property type="evidence" value="ECO:0007669"/>
    <property type="project" value="InterPro"/>
</dbReference>
<dbReference type="GO" id="GO:0042834">
    <property type="term" value="F:peptidoglycan binding"/>
    <property type="evidence" value="ECO:0007669"/>
    <property type="project" value="InterPro"/>
</dbReference>
<dbReference type="SUPFAM" id="SSF110997">
    <property type="entry name" value="Sporulation related repeat"/>
    <property type="match status" value="1"/>
</dbReference>
<dbReference type="RefSeq" id="WP_133588988.1">
    <property type="nucleotide sequence ID" value="NZ_CP037953.1"/>
</dbReference>
<keyword evidence="2" id="KW-1133">Transmembrane helix</keyword>
<evidence type="ECO:0000259" key="3">
    <source>
        <dbReference type="PROSITE" id="PS51724"/>
    </source>
</evidence>
<protein>
    <submittedName>
        <fullName evidence="4">Sporulation related protein</fullName>
    </submittedName>
</protein>